<evidence type="ECO:0000256" key="8">
    <source>
        <dbReference type="RuleBase" id="RU362079"/>
    </source>
</evidence>
<comment type="function">
    <text evidence="8">Catalyzes the conversion of 7,8-dihydroneopterin to 6-hydroxymethyl-7,8-dihydropterin.</text>
</comment>
<dbReference type="FunFam" id="3.30.1130.10:FF:000002">
    <property type="entry name" value="7,8-dihydroneopterin aldolase"/>
    <property type="match status" value="1"/>
</dbReference>
<comment type="catalytic activity">
    <reaction evidence="2 8">
        <text>7,8-dihydroneopterin = 6-hydroxymethyl-7,8-dihydropterin + glycolaldehyde</text>
        <dbReference type="Rhea" id="RHEA:10540"/>
        <dbReference type="ChEBI" id="CHEBI:17001"/>
        <dbReference type="ChEBI" id="CHEBI:17071"/>
        <dbReference type="ChEBI" id="CHEBI:44841"/>
        <dbReference type="EC" id="4.1.2.25"/>
    </reaction>
</comment>
<dbReference type="EMBL" id="AONC01000040">
    <property type="protein sequence ID" value="EXJ14418.1"/>
    <property type="molecule type" value="Genomic_DNA"/>
</dbReference>
<comment type="pathway">
    <text evidence="3 8">Cofactor biosynthesis; tetrahydrofolate biosynthesis; 2-amino-4-hydroxy-6-hydroxymethyl-7,8-dihydropteridine diphosphate from 7,8-dihydroneopterin triphosphate: step 3/4.</text>
</comment>
<evidence type="ECO:0000256" key="7">
    <source>
        <dbReference type="ARBA" id="ARBA00023239"/>
    </source>
</evidence>
<dbReference type="NCBIfam" id="TIGR00526">
    <property type="entry name" value="folB_dom"/>
    <property type="match status" value="1"/>
</dbReference>
<comment type="similarity">
    <text evidence="4 8">Belongs to the DHNA family.</text>
</comment>
<dbReference type="CDD" id="cd00534">
    <property type="entry name" value="DHNA_DHNTPE"/>
    <property type="match status" value="1"/>
</dbReference>
<evidence type="ECO:0000256" key="2">
    <source>
        <dbReference type="ARBA" id="ARBA00001353"/>
    </source>
</evidence>
<organism evidence="10 11">
    <name type="scientific">Imhoffiella purpurea</name>
    <dbReference type="NCBI Taxonomy" id="1249627"/>
    <lineage>
        <taxon>Bacteria</taxon>
        <taxon>Pseudomonadati</taxon>
        <taxon>Pseudomonadota</taxon>
        <taxon>Gammaproteobacteria</taxon>
        <taxon>Chromatiales</taxon>
        <taxon>Chromatiaceae</taxon>
        <taxon>Imhoffiella</taxon>
    </lineage>
</organism>
<comment type="caution">
    <text evidence="10">The sequence shown here is derived from an EMBL/GenBank/DDBJ whole genome shotgun (WGS) entry which is preliminary data.</text>
</comment>
<dbReference type="InterPro" id="IPR043133">
    <property type="entry name" value="GTP-CH-I_C/QueF"/>
</dbReference>
<evidence type="ECO:0000313" key="10">
    <source>
        <dbReference type="EMBL" id="EXJ14418.1"/>
    </source>
</evidence>
<keyword evidence="7 8" id="KW-0456">Lyase</keyword>
<dbReference type="GO" id="GO:0046656">
    <property type="term" value="P:folic acid biosynthetic process"/>
    <property type="evidence" value="ECO:0007669"/>
    <property type="project" value="UniProtKB-UniRule"/>
</dbReference>
<dbReference type="PANTHER" id="PTHR42844">
    <property type="entry name" value="DIHYDRONEOPTERIN ALDOLASE 1-RELATED"/>
    <property type="match status" value="1"/>
</dbReference>
<proteinExistence type="inferred from homology"/>
<evidence type="ECO:0000256" key="1">
    <source>
        <dbReference type="ARBA" id="ARBA00000693"/>
    </source>
</evidence>
<dbReference type="InterPro" id="IPR006156">
    <property type="entry name" value="Dihydroneopterin_aldolase"/>
</dbReference>
<protein>
    <recommendedName>
        <fullName evidence="8">7,8-dihydroneopterin aldolase</fullName>
        <ecNumber evidence="8">4.1.2.25</ecNumber>
    </recommendedName>
</protein>
<sequence>MDIVFIQGLAIETTIGIHDWEKRIRRPIVLDLEMASDIARAAASDRIEDALDYDAVTRRLRQEVSENGAELVETLAERCAAILREEFGIPWVRLRLNKPGAVGEGVNVGVLIERGVRPEGSLPG</sequence>
<evidence type="ECO:0000256" key="5">
    <source>
        <dbReference type="ARBA" id="ARBA00022909"/>
    </source>
</evidence>
<dbReference type="Pfam" id="PF02152">
    <property type="entry name" value="FolB"/>
    <property type="match status" value="1"/>
</dbReference>
<keyword evidence="11" id="KW-1185">Reference proteome</keyword>
<dbReference type="OrthoDB" id="9810587at2"/>
<dbReference type="InterPro" id="IPR006157">
    <property type="entry name" value="FolB_dom"/>
</dbReference>
<dbReference type="UniPathway" id="UPA00077">
    <property type="reaction ID" value="UER00154"/>
</dbReference>
<evidence type="ECO:0000313" key="11">
    <source>
        <dbReference type="Proteomes" id="UP000019460"/>
    </source>
</evidence>
<dbReference type="NCBIfam" id="TIGR00525">
    <property type="entry name" value="folB"/>
    <property type="match status" value="1"/>
</dbReference>
<dbReference type="GO" id="GO:0016853">
    <property type="term" value="F:isomerase activity"/>
    <property type="evidence" value="ECO:0007669"/>
    <property type="project" value="UniProtKB-KW"/>
</dbReference>
<dbReference type="PATRIC" id="fig|1249627.3.peg.2724"/>
<dbReference type="RefSeq" id="WP_043754783.1">
    <property type="nucleotide sequence ID" value="NZ_AONC01000040.1"/>
</dbReference>
<accession>W9V4H6</accession>
<evidence type="ECO:0000256" key="3">
    <source>
        <dbReference type="ARBA" id="ARBA00005013"/>
    </source>
</evidence>
<dbReference type="EC" id="4.1.2.25" evidence="8"/>
<dbReference type="SMART" id="SM00905">
    <property type="entry name" value="FolB"/>
    <property type="match status" value="1"/>
</dbReference>
<dbReference type="GO" id="GO:0004150">
    <property type="term" value="F:dihydroneopterin aldolase activity"/>
    <property type="evidence" value="ECO:0007669"/>
    <property type="project" value="UniProtKB-UniRule"/>
</dbReference>
<dbReference type="Proteomes" id="UP000019460">
    <property type="component" value="Unassembled WGS sequence"/>
</dbReference>
<evidence type="ECO:0000256" key="6">
    <source>
        <dbReference type="ARBA" id="ARBA00023235"/>
    </source>
</evidence>
<dbReference type="GO" id="GO:0005737">
    <property type="term" value="C:cytoplasm"/>
    <property type="evidence" value="ECO:0007669"/>
    <property type="project" value="TreeGrafter"/>
</dbReference>
<dbReference type="eggNOG" id="COG1539">
    <property type="taxonomic scope" value="Bacteria"/>
</dbReference>
<evidence type="ECO:0000259" key="9">
    <source>
        <dbReference type="SMART" id="SM00905"/>
    </source>
</evidence>
<evidence type="ECO:0000256" key="4">
    <source>
        <dbReference type="ARBA" id="ARBA00005708"/>
    </source>
</evidence>
<reference evidence="10 11" key="1">
    <citation type="submission" date="2012-11" db="EMBL/GenBank/DDBJ databases">
        <title>Genome assembly of Thiorhodococcus sp. AK35.</title>
        <authorList>
            <person name="Nupur N."/>
            <person name="Khatri I."/>
            <person name="Subramanian S."/>
            <person name="Pinnaka A."/>
        </authorList>
    </citation>
    <scope>NUCLEOTIDE SEQUENCE [LARGE SCALE GENOMIC DNA]</scope>
    <source>
        <strain evidence="10 11">AK35</strain>
    </source>
</reference>
<dbReference type="STRING" id="1249627.D779_2559"/>
<comment type="catalytic activity">
    <reaction evidence="1">
        <text>7,8-dihydroneopterin = 7,8-dihydromonapterin</text>
        <dbReference type="Rhea" id="RHEA:45328"/>
        <dbReference type="ChEBI" id="CHEBI:17001"/>
        <dbReference type="ChEBI" id="CHEBI:71175"/>
        <dbReference type="EC" id="5.1.99.8"/>
    </reaction>
</comment>
<dbReference type="GO" id="GO:0046654">
    <property type="term" value="P:tetrahydrofolate biosynthetic process"/>
    <property type="evidence" value="ECO:0007669"/>
    <property type="project" value="UniProtKB-UniRule"/>
</dbReference>
<dbReference type="AlphaFoldDB" id="W9V4H6"/>
<feature type="domain" description="Dihydroneopterin aldolase/epimerase" evidence="9">
    <location>
        <begin position="4"/>
        <end position="114"/>
    </location>
</feature>
<dbReference type="PANTHER" id="PTHR42844:SF1">
    <property type="entry name" value="DIHYDRONEOPTERIN ALDOLASE 1-RELATED"/>
    <property type="match status" value="1"/>
</dbReference>
<keyword evidence="6" id="KW-0413">Isomerase</keyword>
<dbReference type="Gene3D" id="3.30.1130.10">
    <property type="match status" value="1"/>
</dbReference>
<keyword evidence="5 8" id="KW-0289">Folate biosynthesis</keyword>
<name>W9V4H6_9GAMM</name>
<dbReference type="SUPFAM" id="SSF55620">
    <property type="entry name" value="Tetrahydrobiopterin biosynthesis enzymes-like"/>
    <property type="match status" value="1"/>
</dbReference>
<gene>
    <name evidence="10" type="ORF">D779_2559</name>
</gene>